<dbReference type="GO" id="GO:0048026">
    <property type="term" value="P:positive regulation of mRNA splicing, via spliceosome"/>
    <property type="evidence" value="ECO:0007669"/>
    <property type="project" value="TreeGrafter"/>
</dbReference>
<dbReference type="AlphaFoldDB" id="A0A482XIC4"/>
<feature type="domain" description="RRM" evidence="4">
    <location>
        <begin position="1"/>
        <end position="50"/>
    </location>
</feature>
<evidence type="ECO:0000259" key="4">
    <source>
        <dbReference type="PROSITE" id="PS50102"/>
    </source>
</evidence>
<dbReference type="PROSITE" id="PS50102">
    <property type="entry name" value="RRM"/>
    <property type="match status" value="1"/>
</dbReference>
<dbReference type="PANTHER" id="PTHR48030">
    <property type="entry name" value="SPLICING FACTOR 3B SUBUNIT 4"/>
    <property type="match status" value="1"/>
</dbReference>
<dbReference type="Proteomes" id="UP000291343">
    <property type="component" value="Unassembled WGS sequence"/>
</dbReference>
<proteinExistence type="predicted"/>
<protein>
    <recommendedName>
        <fullName evidence="4">RRM domain-containing protein</fullName>
    </recommendedName>
</protein>
<reference evidence="5 6" key="1">
    <citation type="journal article" date="2017" name="Gigascience">
        <title>Genome sequence of the small brown planthopper, Laodelphax striatellus.</title>
        <authorList>
            <person name="Zhu J."/>
            <person name="Jiang F."/>
            <person name="Wang X."/>
            <person name="Yang P."/>
            <person name="Bao Y."/>
            <person name="Zhao W."/>
            <person name="Wang W."/>
            <person name="Lu H."/>
            <person name="Wang Q."/>
            <person name="Cui N."/>
            <person name="Li J."/>
            <person name="Chen X."/>
            <person name="Luo L."/>
            <person name="Yu J."/>
            <person name="Kang L."/>
            <person name="Cui F."/>
        </authorList>
    </citation>
    <scope>NUCLEOTIDE SEQUENCE [LARGE SCALE GENOMIC DNA]</scope>
    <source>
        <strain evidence="5">Lst14</strain>
    </source>
</reference>
<dbReference type="Gene3D" id="3.30.70.330">
    <property type="match status" value="1"/>
</dbReference>
<evidence type="ECO:0000313" key="5">
    <source>
        <dbReference type="EMBL" id="RZF45270.1"/>
    </source>
</evidence>
<dbReference type="GO" id="GO:0005730">
    <property type="term" value="C:nucleolus"/>
    <property type="evidence" value="ECO:0007669"/>
    <property type="project" value="TreeGrafter"/>
</dbReference>
<dbReference type="GO" id="GO:0005686">
    <property type="term" value="C:U2 snRNP"/>
    <property type="evidence" value="ECO:0007669"/>
    <property type="project" value="TreeGrafter"/>
</dbReference>
<dbReference type="PANTHER" id="PTHR48030:SF3">
    <property type="entry name" value="SPLICING FACTOR 3B SUBUNIT 4"/>
    <property type="match status" value="1"/>
</dbReference>
<dbReference type="GO" id="GO:0003723">
    <property type="term" value="F:RNA binding"/>
    <property type="evidence" value="ECO:0007669"/>
    <property type="project" value="UniProtKB-UniRule"/>
</dbReference>
<dbReference type="InterPro" id="IPR012677">
    <property type="entry name" value="Nucleotide-bd_a/b_plait_sf"/>
</dbReference>
<feature type="region of interest" description="Disordered" evidence="3">
    <location>
        <begin position="301"/>
        <end position="322"/>
    </location>
</feature>
<dbReference type="InParanoid" id="A0A482XIC4"/>
<accession>A0A482XIC4</accession>
<feature type="compositionally biased region" description="Pro residues" evidence="3">
    <location>
        <begin position="215"/>
        <end position="225"/>
    </location>
</feature>
<keyword evidence="6" id="KW-1185">Reference proteome</keyword>
<feature type="region of interest" description="Disordered" evidence="3">
    <location>
        <begin position="213"/>
        <end position="246"/>
    </location>
</feature>
<dbReference type="InterPro" id="IPR000504">
    <property type="entry name" value="RRM_dom"/>
</dbReference>
<evidence type="ECO:0000256" key="1">
    <source>
        <dbReference type="ARBA" id="ARBA00022884"/>
    </source>
</evidence>
<evidence type="ECO:0000313" key="6">
    <source>
        <dbReference type="Proteomes" id="UP000291343"/>
    </source>
</evidence>
<gene>
    <name evidence="5" type="ORF">LSTR_LSTR011098</name>
</gene>
<dbReference type="OrthoDB" id="10259687at2759"/>
<dbReference type="GO" id="GO:0071011">
    <property type="term" value="C:precatalytic spliceosome"/>
    <property type="evidence" value="ECO:0007669"/>
    <property type="project" value="TreeGrafter"/>
</dbReference>
<feature type="region of interest" description="Disordered" evidence="3">
    <location>
        <begin position="159"/>
        <end position="190"/>
    </location>
</feature>
<dbReference type="SUPFAM" id="SSF54928">
    <property type="entry name" value="RNA-binding domain, RBD"/>
    <property type="match status" value="1"/>
</dbReference>
<sequence length="322" mass="34608">MAIVRDPSTGNSRGFCFLHYGSFEASDAAIAAMNQQHLCNRAVCVSYAYRRDAAATDDRNRRHGSAAERLLAATNPLVKNCRPNQLFADAPPLPVVAPPPPPPPPTLLADSVAPPLVAAASGATGGFSFPGCPPPLIAVSQESAAVVAVPALPCALLPPPPPPPPPRSDVIKMEGADPPPLSHLPPPPTNLALQNVLQSSSLRLLTSYSPMKSMLPPPPPPPPLHYSPMTSSMPPPPPPPPLQPSSSWNSYHFQPTMQEHINRFGGQMTPQHLMSARPQCPMTAPQHPMNMCPIPAERRTSFMQGDRPLPSYWNEYQDSHRR</sequence>
<dbReference type="STRING" id="195883.A0A482XIC4"/>
<feature type="compositionally biased region" description="Pro residues" evidence="3">
    <location>
        <begin position="233"/>
        <end position="243"/>
    </location>
</feature>
<dbReference type="EMBL" id="QKKF02009492">
    <property type="protein sequence ID" value="RZF45270.1"/>
    <property type="molecule type" value="Genomic_DNA"/>
</dbReference>
<keyword evidence="1 2" id="KW-0694">RNA-binding</keyword>
<evidence type="ECO:0000256" key="3">
    <source>
        <dbReference type="SAM" id="MobiDB-lite"/>
    </source>
</evidence>
<feature type="compositionally biased region" description="Pro residues" evidence="3">
    <location>
        <begin position="177"/>
        <end position="189"/>
    </location>
</feature>
<comment type="caution">
    <text evidence="5">The sequence shown here is derived from an EMBL/GenBank/DDBJ whole genome shotgun (WGS) entry which is preliminary data.</text>
</comment>
<dbReference type="InterPro" id="IPR035979">
    <property type="entry name" value="RBD_domain_sf"/>
</dbReference>
<dbReference type="InterPro" id="IPR052084">
    <property type="entry name" value="SF3B4_spliceosome_assoc"/>
</dbReference>
<organism evidence="5 6">
    <name type="scientific">Laodelphax striatellus</name>
    <name type="common">Small brown planthopper</name>
    <name type="synonym">Delphax striatella</name>
    <dbReference type="NCBI Taxonomy" id="195883"/>
    <lineage>
        <taxon>Eukaryota</taxon>
        <taxon>Metazoa</taxon>
        <taxon>Ecdysozoa</taxon>
        <taxon>Arthropoda</taxon>
        <taxon>Hexapoda</taxon>
        <taxon>Insecta</taxon>
        <taxon>Pterygota</taxon>
        <taxon>Neoptera</taxon>
        <taxon>Paraneoptera</taxon>
        <taxon>Hemiptera</taxon>
        <taxon>Auchenorrhyncha</taxon>
        <taxon>Fulgoroidea</taxon>
        <taxon>Delphacidae</taxon>
        <taxon>Criomorphinae</taxon>
        <taxon>Laodelphax</taxon>
    </lineage>
</organism>
<name>A0A482XIC4_LAOST</name>
<dbReference type="Pfam" id="PF00076">
    <property type="entry name" value="RRM_1"/>
    <property type="match status" value="1"/>
</dbReference>
<evidence type="ECO:0000256" key="2">
    <source>
        <dbReference type="PROSITE-ProRule" id="PRU00176"/>
    </source>
</evidence>